<evidence type="ECO:0000313" key="4">
    <source>
        <dbReference type="Proteomes" id="UP001324287"/>
    </source>
</evidence>
<keyword evidence="2" id="KW-1133">Transmembrane helix</keyword>
<dbReference type="InterPro" id="IPR036259">
    <property type="entry name" value="MFS_trans_sf"/>
</dbReference>
<evidence type="ECO:0000256" key="1">
    <source>
        <dbReference type="SAM" id="MobiDB-lite"/>
    </source>
</evidence>
<feature type="transmembrane region" description="Helical" evidence="2">
    <location>
        <begin position="77"/>
        <end position="104"/>
    </location>
</feature>
<proteinExistence type="predicted"/>
<evidence type="ECO:0000256" key="2">
    <source>
        <dbReference type="SAM" id="Phobius"/>
    </source>
</evidence>
<reference evidence="3 4" key="1">
    <citation type="submission" date="2023-12" db="EMBL/GenBank/DDBJ databases">
        <title>Blastococcus brunescens sp. nov., an actonobacterium isolated from sandstone collected in sahara desert.</title>
        <authorList>
            <person name="Gtari M."/>
            <person name="Ghodhbane F."/>
        </authorList>
    </citation>
    <scope>NUCLEOTIDE SEQUENCE [LARGE SCALE GENOMIC DNA]</scope>
    <source>
        <strain evidence="3 4">BMG 8361</strain>
    </source>
</reference>
<evidence type="ECO:0000313" key="3">
    <source>
        <dbReference type="EMBL" id="WRL61785.1"/>
    </source>
</evidence>
<feature type="transmembrane region" description="Helical" evidence="2">
    <location>
        <begin position="110"/>
        <end position="128"/>
    </location>
</feature>
<feature type="transmembrane region" description="Helical" evidence="2">
    <location>
        <begin position="49"/>
        <end position="70"/>
    </location>
</feature>
<gene>
    <name evidence="3" type="ORF">U6N30_16790</name>
</gene>
<evidence type="ECO:0008006" key="5">
    <source>
        <dbReference type="Google" id="ProtNLM"/>
    </source>
</evidence>
<organism evidence="3 4">
    <name type="scientific">Blastococcus brunescens</name>
    <dbReference type="NCBI Taxonomy" id="1564165"/>
    <lineage>
        <taxon>Bacteria</taxon>
        <taxon>Bacillati</taxon>
        <taxon>Actinomycetota</taxon>
        <taxon>Actinomycetes</taxon>
        <taxon>Geodermatophilales</taxon>
        <taxon>Geodermatophilaceae</taxon>
        <taxon>Blastococcus</taxon>
    </lineage>
</organism>
<dbReference type="Proteomes" id="UP001324287">
    <property type="component" value="Chromosome"/>
</dbReference>
<keyword evidence="2" id="KW-0812">Transmembrane</keyword>
<keyword evidence="4" id="KW-1185">Reference proteome</keyword>
<dbReference type="SUPFAM" id="SSF103473">
    <property type="entry name" value="MFS general substrate transporter"/>
    <property type="match status" value="1"/>
</dbReference>
<feature type="compositionally biased region" description="Gly residues" evidence="1">
    <location>
        <begin position="149"/>
        <end position="159"/>
    </location>
</feature>
<accession>A0ABZ1AT82</accession>
<dbReference type="EMBL" id="CP141261">
    <property type="protein sequence ID" value="WRL61785.1"/>
    <property type="molecule type" value="Genomic_DNA"/>
</dbReference>
<keyword evidence="2" id="KW-0472">Membrane</keyword>
<dbReference type="RefSeq" id="WP_324273145.1">
    <property type="nucleotide sequence ID" value="NZ_CP141261.1"/>
</dbReference>
<sequence>MLGAAGLVGGLSGVLVRQVGLRAAWTITVLAAAAGTTALGAWPGAVVPAALALVCFGSAFVALSGVLIAWGAERAPAAAAAAAAVLFIGLTVGQAVGSVLLGVVAETTGAPTAFLAAGALLVVSAAGAEPRNARSAAARRSSGTLPVVGCGGRPGRTPR</sequence>
<name>A0ABZ1AT82_9ACTN</name>
<protein>
    <recommendedName>
        <fullName evidence="5">Major facilitator superfamily (MFS) profile domain-containing protein</fullName>
    </recommendedName>
</protein>
<feature type="region of interest" description="Disordered" evidence="1">
    <location>
        <begin position="135"/>
        <end position="159"/>
    </location>
</feature>